<sequence>MMMNNGGKFLIGALMAISLLSGCNSEQQSAQVFKNTEFEYKTDLRNIWKILKEYISVERAAPVPIDALPIKPLSFAEIQAAKNNSAAKLGHSTILMKINEQLILLDPVFSERASPVQWAGPKRFHKSPISIDELEHIDVVVISHDHYDHLDKNSIKQLNNKVGHFIVPLNVGTYLQKWGVEPSKISELNWWQSTQVNGVEYIATPTQHFSGRGLTDRDETLWASWVIRTDDLNVYFSGDSGYFSGFAEIGEKYGPFDLTFVEAGAYNKLWADIHMLPEESVQAHIDLKGMVMTPIHNATFDLALHDWYEPLDRVEISAKQNGVTLATPVFGELFEMKSPKQSVSWWRQSN</sequence>
<dbReference type="InterPro" id="IPR024884">
    <property type="entry name" value="NAPE-PLD"/>
</dbReference>
<dbReference type="InterPro" id="IPR001279">
    <property type="entry name" value="Metallo-B-lactamas"/>
</dbReference>
<dbReference type="GO" id="GO:0070290">
    <property type="term" value="F:N-acylphosphatidylethanolamine-specific phospholipase D activity"/>
    <property type="evidence" value="ECO:0007669"/>
    <property type="project" value="InterPro"/>
</dbReference>
<dbReference type="SUPFAM" id="SSF56281">
    <property type="entry name" value="Metallo-hydrolase/oxidoreductase"/>
    <property type="match status" value="1"/>
</dbReference>
<dbReference type="PANTHER" id="PTHR15032">
    <property type="entry name" value="N-ACYL-PHOSPHATIDYLETHANOLAMINE-HYDROLYZING PHOSPHOLIPASE D"/>
    <property type="match status" value="1"/>
</dbReference>
<proteinExistence type="predicted"/>
<dbReference type="AlphaFoldDB" id="A0A7Y0LEQ7"/>
<keyword evidence="2" id="KW-0378">Hydrolase</keyword>
<dbReference type="Pfam" id="PF12706">
    <property type="entry name" value="Lactamase_B_2"/>
    <property type="match status" value="1"/>
</dbReference>
<accession>A0A7Y0LEQ7</accession>
<evidence type="ECO:0000259" key="1">
    <source>
        <dbReference type="Pfam" id="PF12706"/>
    </source>
</evidence>
<name>A0A7Y0LEQ7_9GAMM</name>
<dbReference type="PIRSF" id="PIRSF038896">
    <property type="entry name" value="NAPE-PLD"/>
    <property type="match status" value="1"/>
</dbReference>
<dbReference type="InterPro" id="IPR036866">
    <property type="entry name" value="RibonucZ/Hydroxyglut_hydro"/>
</dbReference>
<dbReference type="PANTHER" id="PTHR15032:SF4">
    <property type="entry name" value="N-ACYL-PHOSPHATIDYLETHANOLAMINE-HYDROLYZING PHOSPHOLIPASE D"/>
    <property type="match status" value="1"/>
</dbReference>
<dbReference type="Proteomes" id="UP000568664">
    <property type="component" value="Unassembled WGS sequence"/>
</dbReference>
<protein>
    <submittedName>
        <fullName evidence="2">Hydrolase</fullName>
    </submittedName>
</protein>
<feature type="domain" description="Metallo-beta-lactamase" evidence="1">
    <location>
        <begin position="103"/>
        <end position="296"/>
    </location>
</feature>
<evidence type="ECO:0000313" key="2">
    <source>
        <dbReference type="EMBL" id="NMP32819.1"/>
    </source>
</evidence>
<comment type="caution">
    <text evidence="2">The sequence shown here is derived from an EMBL/GenBank/DDBJ whole genome shotgun (WGS) entry which is preliminary data.</text>
</comment>
<dbReference type="GO" id="GO:0008270">
    <property type="term" value="F:zinc ion binding"/>
    <property type="evidence" value="ECO:0007669"/>
    <property type="project" value="InterPro"/>
</dbReference>
<reference evidence="2 3" key="1">
    <citation type="submission" date="2020-04" db="EMBL/GenBank/DDBJ databases">
        <title>Thalassotalea sp. M1531, isolated from the surface of marine red alga.</title>
        <authorList>
            <person name="Pang L."/>
            <person name="Lu D.-C."/>
        </authorList>
    </citation>
    <scope>NUCLEOTIDE SEQUENCE [LARGE SCALE GENOMIC DNA]</scope>
    <source>
        <strain evidence="2 3">M1531</strain>
    </source>
</reference>
<gene>
    <name evidence="2" type="ORF">HII17_14780</name>
</gene>
<evidence type="ECO:0000313" key="3">
    <source>
        <dbReference type="Proteomes" id="UP000568664"/>
    </source>
</evidence>
<organism evidence="2 3">
    <name type="scientific">Thalassotalea algicola</name>
    <dbReference type="NCBI Taxonomy" id="2716224"/>
    <lineage>
        <taxon>Bacteria</taxon>
        <taxon>Pseudomonadati</taxon>
        <taxon>Pseudomonadota</taxon>
        <taxon>Gammaproteobacteria</taxon>
        <taxon>Alteromonadales</taxon>
        <taxon>Colwelliaceae</taxon>
        <taxon>Thalassotalea</taxon>
    </lineage>
</organism>
<dbReference type="EMBL" id="JABBXH010000005">
    <property type="protein sequence ID" value="NMP32819.1"/>
    <property type="molecule type" value="Genomic_DNA"/>
</dbReference>
<keyword evidence="3" id="KW-1185">Reference proteome</keyword>
<dbReference type="GO" id="GO:0005737">
    <property type="term" value="C:cytoplasm"/>
    <property type="evidence" value="ECO:0007669"/>
    <property type="project" value="TreeGrafter"/>
</dbReference>
<dbReference type="Gene3D" id="3.60.15.10">
    <property type="entry name" value="Ribonuclease Z/Hydroxyacylglutathione hydrolase-like"/>
    <property type="match status" value="1"/>
</dbReference>